<dbReference type="AlphaFoldDB" id="A0A1E8CI51"/>
<keyword evidence="1" id="KW-1015">Disulfide bond</keyword>
<evidence type="ECO:0000313" key="3">
    <source>
        <dbReference type="Proteomes" id="UP000175669"/>
    </source>
</evidence>
<organism evidence="2 3">
    <name type="scientific">Pseudohongiella acticola</name>
    <dbReference type="NCBI Taxonomy" id="1524254"/>
    <lineage>
        <taxon>Bacteria</taxon>
        <taxon>Pseudomonadati</taxon>
        <taxon>Pseudomonadota</taxon>
        <taxon>Gammaproteobacteria</taxon>
        <taxon>Pseudomonadales</taxon>
        <taxon>Pseudohongiellaceae</taxon>
        <taxon>Pseudohongiella</taxon>
    </lineage>
</organism>
<accession>A0A1E8CI51</accession>
<dbReference type="RefSeq" id="WP_070115727.1">
    <property type="nucleotide sequence ID" value="NZ_MASR01000001.1"/>
</dbReference>
<dbReference type="SUPFAM" id="SSF49742">
    <property type="entry name" value="PHM/PNGase F"/>
    <property type="match status" value="1"/>
</dbReference>
<dbReference type="GO" id="GO:0016715">
    <property type="term" value="F:oxidoreductase activity, acting on paired donors, with incorporation or reduction of molecular oxygen, reduced ascorbate as one donor, and incorporation of one atom of oxygen"/>
    <property type="evidence" value="ECO:0007669"/>
    <property type="project" value="InterPro"/>
</dbReference>
<proteinExistence type="predicted"/>
<evidence type="ECO:0000313" key="2">
    <source>
        <dbReference type="EMBL" id="OFE12103.1"/>
    </source>
</evidence>
<dbReference type="EMBL" id="MASR01000001">
    <property type="protein sequence ID" value="OFE12103.1"/>
    <property type="molecule type" value="Genomic_DNA"/>
</dbReference>
<protein>
    <submittedName>
        <fullName evidence="2">Uncharacterized protein</fullName>
    </submittedName>
</protein>
<reference evidence="3" key="1">
    <citation type="submission" date="2016-07" db="EMBL/GenBank/DDBJ databases">
        <authorList>
            <person name="Florea S."/>
            <person name="Webb J.S."/>
            <person name="Jaromczyk J."/>
            <person name="Schardl C.L."/>
        </authorList>
    </citation>
    <scope>NUCLEOTIDE SEQUENCE [LARGE SCALE GENOMIC DNA]</scope>
    <source>
        <strain evidence="3">KCTC 42131</strain>
    </source>
</reference>
<gene>
    <name evidence="2" type="ORF">PHACT_02290</name>
</gene>
<name>A0A1E8CI51_9GAMM</name>
<sequence>MRETTKQIKQERNKASVIDSGFVRRWQILILALTGLFAGNVTASGDFALLDHNGQFHQLSRYAEQDAAVILVVSDQDQTSRRALASLQQIRQRLQTDSSANDIVYFLLYAEANPDRRLVQSMVAVQETDVPVLLDDAQIVLATLEAQQLGDVFVLDPGSQEVVYRGGLGAPDDSGDSQTDALTQALTGTLGGSSDVEESARATGPDINYVYQQQLRERTVSYQSEIAPILQRRCAHCHVEEGLAPWAMNRHLMILGWSPMIREVVMTRRMPPGQIDGYVGDWQQTHELPAQELATLIHWIDQGAPQDGDVDPLSEAKPETEAWPLGEPDLVVDVPAQSLPATGIVDFLLESADLSLSEDKWLRAVAYDVGDKSVLHSLMIYARNEGAPVMSETDLIDPEVSDYVSIFVPGERADEFPANSAYQLQADRDLAFKIRYLTSGRETVDRTRIGLYFQDEAPDMVVETLEIANKNISIPAGAAEHRETALSEPLASDMYLSSLSPHAHGRAKSMQLTAVLPDGERELIANVANYNFNWQLTYRLQQPLLLPAGTRLEAVTVYDNSLANPYNADPDVSVQWGVSDQDEMFNHYVRFLRAR</sequence>
<dbReference type="InterPro" id="IPR014784">
    <property type="entry name" value="Cu2_ascorb_mOase-like_C"/>
</dbReference>
<evidence type="ECO:0000256" key="1">
    <source>
        <dbReference type="ARBA" id="ARBA00023157"/>
    </source>
</evidence>
<dbReference type="Gene3D" id="3.40.30.10">
    <property type="entry name" value="Glutaredoxin"/>
    <property type="match status" value="1"/>
</dbReference>
<dbReference type="Gene3D" id="2.60.120.230">
    <property type="match status" value="1"/>
</dbReference>
<comment type="caution">
    <text evidence="2">The sequence shown here is derived from an EMBL/GenBank/DDBJ whole genome shotgun (WGS) entry which is preliminary data.</text>
</comment>
<dbReference type="InterPro" id="IPR008977">
    <property type="entry name" value="PHM/PNGase_F_dom_sf"/>
</dbReference>
<keyword evidence="3" id="KW-1185">Reference proteome</keyword>
<dbReference type="Proteomes" id="UP000175669">
    <property type="component" value="Unassembled WGS sequence"/>
</dbReference>
<dbReference type="STRING" id="1524254.PHACT_02290"/>
<dbReference type="OrthoDB" id="9809746at2"/>